<protein>
    <submittedName>
        <fullName evidence="1">Uncharacterized protein</fullName>
    </submittedName>
</protein>
<sequence>MSSHFRLPQELVDHTIDNLYNDAGSLKSCSLVCRSWLPTSRVHLFSRVAFKARSTHSLIHQPRELCSRLYDLLLANPDLARYVRSLELWEGAPGFNPARCDMRYVAWIMNEPTLPLVLSKLTSLKRLEFCGNSLISYHLLPEDLQRALHNTLSQPSFSYLRLHNWIFPTFGDLAMLLTRTINLKGLALSSLCILDQTNDDIFDGIEDTRLGVALPDVDTSDDVDRELVSAESDHLVSINSTSANTTSSTSTVTAYSSLAPNTSTNTNPYAYSYSYEQGLEFLTLDFIEFKNFSTWLLNPRCPLNIQGLRELRIAHSQDVAVTSRLLTRTGGSLEHLHLKPGPWDVHTFDLSLNPCLQTLRLTLEDPSLAIPWIMTLLSNLTPSNNAALTHISLEVYADLKKMPVDGWSDVSSLLTRPGDFYPLSTRSGDYSSSSSSSSLFLLGGLCALDSLQRVDIGVFAHPNSVEFGKVKKEMEHVEKVTCEWRRERVPAGGGVDSVRGIEVRVYQLGLRSRRSCVDLAPRISWFQG</sequence>
<dbReference type="EMBL" id="ML208425">
    <property type="protein sequence ID" value="TFK65804.1"/>
    <property type="molecule type" value="Genomic_DNA"/>
</dbReference>
<proteinExistence type="predicted"/>
<keyword evidence="2" id="KW-1185">Reference proteome</keyword>
<name>A0ACD3AKB7_9AGAR</name>
<organism evidence="1 2">
    <name type="scientific">Pluteus cervinus</name>
    <dbReference type="NCBI Taxonomy" id="181527"/>
    <lineage>
        <taxon>Eukaryota</taxon>
        <taxon>Fungi</taxon>
        <taxon>Dikarya</taxon>
        <taxon>Basidiomycota</taxon>
        <taxon>Agaricomycotina</taxon>
        <taxon>Agaricomycetes</taxon>
        <taxon>Agaricomycetidae</taxon>
        <taxon>Agaricales</taxon>
        <taxon>Pluteineae</taxon>
        <taxon>Pluteaceae</taxon>
        <taxon>Pluteus</taxon>
    </lineage>
</organism>
<reference evidence="1 2" key="1">
    <citation type="journal article" date="2019" name="Nat. Ecol. Evol.">
        <title>Megaphylogeny resolves global patterns of mushroom evolution.</title>
        <authorList>
            <person name="Varga T."/>
            <person name="Krizsan K."/>
            <person name="Foldi C."/>
            <person name="Dima B."/>
            <person name="Sanchez-Garcia M."/>
            <person name="Sanchez-Ramirez S."/>
            <person name="Szollosi G.J."/>
            <person name="Szarkandi J.G."/>
            <person name="Papp V."/>
            <person name="Albert L."/>
            <person name="Andreopoulos W."/>
            <person name="Angelini C."/>
            <person name="Antonin V."/>
            <person name="Barry K.W."/>
            <person name="Bougher N.L."/>
            <person name="Buchanan P."/>
            <person name="Buyck B."/>
            <person name="Bense V."/>
            <person name="Catcheside P."/>
            <person name="Chovatia M."/>
            <person name="Cooper J."/>
            <person name="Damon W."/>
            <person name="Desjardin D."/>
            <person name="Finy P."/>
            <person name="Geml J."/>
            <person name="Haridas S."/>
            <person name="Hughes K."/>
            <person name="Justo A."/>
            <person name="Karasinski D."/>
            <person name="Kautmanova I."/>
            <person name="Kiss B."/>
            <person name="Kocsube S."/>
            <person name="Kotiranta H."/>
            <person name="LaButti K.M."/>
            <person name="Lechner B.E."/>
            <person name="Liimatainen K."/>
            <person name="Lipzen A."/>
            <person name="Lukacs Z."/>
            <person name="Mihaltcheva S."/>
            <person name="Morgado L.N."/>
            <person name="Niskanen T."/>
            <person name="Noordeloos M.E."/>
            <person name="Ohm R.A."/>
            <person name="Ortiz-Santana B."/>
            <person name="Ovrebo C."/>
            <person name="Racz N."/>
            <person name="Riley R."/>
            <person name="Savchenko A."/>
            <person name="Shiryaev A."/>
            <person name="Soop K."/>
            <person name="Spirin V."/>
            <person name="Szebenyi C."/>
            <person name="Tomsovsky M."/>
            <person name="Tulloss R.E."/>
            <person name="Uehling J."/>
            <person name="Grigoriev I.V."/>
            <person name="Vagvolgyi C."/>
            <person name="Papp T."/>
            <person name="Martin F.M."/>
            <person name="Miettinen O."/>
            <person name="Hibbett D.S."/>
            <person name="Nagy L.G."/>
        </authorList>
    </citation>
    <scope>NUCLEOTIDE SEQUENCE [LARGE SCALE GENOMIC DNA]</scope>
    <source>
        <strain evidence="1 2">NL-1719</strain>
    </source>
</reference>
<evidence type="ECO:0000313" key="2">
    <source>
        <dbReference type="Proteomes" id="UP000308600"/>
    </source>
</evidence>
<accession>A0ACD3AKB7</accession>
<dbReference type="Proteomes" id="UP000308600">
    <property type="component" value="Unassembled WGS sequence"/>
</dbReference>
<gene>
    <name evidence="1" type="ORF">BDN72DRAFT_900377</name>
</gene>
<evidence type="ECO:0000313" key="1">
    <source>
        <dbReference type="EMBL" id="TFK65804.1"/>
    </source>
</evidence>